<dbReference type="PANTHER" id="PTHR34305">
    <property type="entry name" value="EXPRESSED PROTEIN"/>
    <property type="match status" value="1"/>
</dbReference>
<evidence type="ECO:0000256" key="1">
    <source>
        <dbReference type="SAM" id="MobiDB-lite"/>
    </source>
</evidence>
<dbReference type="AlphaFoldDB" id="A0A8H6YJX9"/>
<dbReference type="EMBL" id="JACAZH010000009">
    <property type="protein sequence ID" value="KAF7359300.1"/>
    <property type="molecule type" value="Genomic_DNA"/>
</dbReference>
<comment type="caution">
    <text evidence="2">The sequence shown here is derived from an EMBL/GenBank/DDBJ whole genome shotgun (WGS) entry which is preliminary data.</text>
</comment>
<dbReference type="PANTHER" id="PTHR34305:SF1">
    <property type="entry name" value="SWIM-TYPE DOMAIN-CONTAINING PROTEIN"/>
    <property type="match status" value="1"/>
</dbReference>
<dbReference type="OrthoDB" id="5598737at2759"/>
<gene>
    <name evidence="2" type="ORF">MSAN_01272400</name>
</gene>
<sequence length="393" mass="44044">MSQSGSIERSTTRYVPSQQLIANRQVRRLVRRVITGGPLTMAGISAAVASRGEAGRDSEEDEEDDEEEEENLENASEMEGDSRRRTRAEKAAARAQRELLERLQAIPGAVEGLNRVCPSLGALFDSKYGEASVIKGDVAPDVYRRFFFQATEESVLQMATKPALDMLQTFVNQPTYQNATALVEIPAIHELLTHEKHPTNPFPRRTIEVCRWIVDRPEPPKIAEDRAEKPWMETGCCYGLPKIRERPQYPKLKHDINNDVGGKRGAKCSKFYSQYGERRLTGGIMGEGRNDVFSALITRWEKAPKRIIYDFACALGPYCMTREPAFFSNTQFLIDDFHSVGHTKCSPAAFLKTHCNVDPRLSYINSSAGECGNSGLGRIRFFCVYGIACVYAN</sequence>
<feature type="compositionally biased region" description="Acidic residues" evidence="1">
    <location>
        <begin position="58"/>
        <end position="79"/>
    </location>
</feature>
<reference evidence="2" key="1">
    <citation type="submission" date="2020-05" db="EMBL/GenBank/DDBJ databases">
        <title>Mycena genomes resolve the evolution of fungal bioluminescence.</title>
        <authorList>
            <person name="Tsai I.J."/>
        </authorList>
    </citation>
    <scope>NUCLEOTIDE SEQUENCE</scope>
    <source>
        <strain evidence="2">160909Yilan</strain>
    </source>
</reference>
<name>A0A8H6YJX9_9AGAR</name>
<feature type="region of interest" description="Disordered" evidence="1">
    <location>
        <begin position="47"/>
        <end position="88"/>
    </location>
</feature>
<evidence type="ECO:0000313" key="3">
    <source>
        <dbReference type="Proteomes" id="UP000623467"/>
    </source>
</evidence>
<dbReference type="Proteomes" id="UP000623467">
    <property type="component" value="Unassembled WGS sequence"/>
</dbReference>
<evidence type="ECO:0000313" key="2">
    <source>
        <dbReference type="EMBL" id="KAF7359300.1"/>
    </source>
</evidence>
<protein>
    <submittedName>
        <fullName evidence="2">Uncharacterized protein</fullName>
    </submittedName>
</protein>
<accession>A0A8H6YJX9</accession>
<proteinExistence type="predicted"/>
<keyword evidence="3" id="KW-1185">Reference proteome</keyword>
<organism evidence="2 3">
    <name type="scientific">Mycena sanguinolenta</name>
    <dbReference type="NCBI Taxonomy" id="230812"/>
    <lineage>
        <taxon>Eukaryota</taxon>
        <taxon>Fungi</taxon>
        <taxon>Dikarya</taxon>
        <taxon>Basidiomycota</taxon>
        <taxon>Agaricomycotina</taxon>
        <taxon>Agaricomycetes</taxon>
        <taxon>Agaricomycetidae</taxon>
        <taxon>Agaricales</taxon>
        <taxon>Marasmiineae</taxon>
        <taxon>Mycenaceae</taxon>
        <taxon>Mycena</taxon>
    </lineage>
</organism>